<comment type="miscellaneous">
    <text evidence="2">Reaction mechanism of ThiL seems to utilize a direct, inline transfer of the gamma-phosphate of ATP to TMP rather than a phosphorylated enzyme intermediate.</text>
</comment>
<gene>
    <name evidence="2 5" type="primary">thiL</name>
    <name evidence="5" type="ORF">GX576_04215</name>
</gene>
<feature type="binding site" evidence="2">
    <location>
        <position position="71"/>
    </location>
    <ligand>
        <name>Mg(2+)</name>
        <dbReference type="ChEBI" id="CHEBI:18420"/>
        <label>4</label>
    </ligand>
</feature>
<comment type="function">
    <text evidence="2">Catalyzes the ATP-dependent phosphorylation of thiamine-monophosphate (TMP) to form thiamine-pyrophosphate (TPP), the active form of vitamin B1.</text>
</comment>
<feature type="binding site" evidence="2">
    <location>
        <position position="142"/>
    </location>
    <ligand>
        <name>ATP</name>
        <dbReference type="ChEBI" id="CHEBI:30616"/>
    </ligand>
</feature>
<keyword evidence="2" id="KW-0460">Magnesium</keyword>
<dbReference type="Proteomes" id="UP000536534">
    <property type="component" value="Unassembled WGS sequence"/>
</dbReference>
<dbReference type="Pfam" id="PF00586">
    <property type="entry name" value="AIRS"/>
    <property type="match status" value="1"/>
</dbReference>
<dbReference type="InterPro" id="IPR036921">
    <property type="entry name" value="PurM-like_N_sf"/>
</dbReference>
<dbReference type="AlphaFoldDB" id="A0A7X7LUD5"/>
<feature type="binding site" evidence="2">
    <location>
        <position position="43"/>
    </location>
    <ligand>
        <name>Mg(2+)</name>
        <dbReference type="ChEBI" id="CHEBI:18420"/>
        <label>1</label>
    </ligand>
</feature>
<accession>A0A7X7LUD5</accession>
<dbReference type="GO" id="GO:0005524">
    <property type="term" value="F:ATP binding"/>
    <property type="evidence" value="ECO:0007669"/>
    <property type="project" value="UniProtKB-UniRule"/>
</dbReference>
<dbReference type="SUPFAM" id="SSF56042">
    <property type="entry name" value="PurM C-terminal domain-like"/>
    <property type="match status" value="1"/>
</dbReference>
<feature type="binding site" evidence="2">
    <location>
        <position position="71"/>
    </location>
    <ligand>
        <name>Mg(2+)</name>
        <dbReference type="ChEBI" id="CHEBI:18420"/>
        <label>2</label>
    </ligand>
</feature>
<feature type="domain" description="PurM-like C-terminal" evidence="4">
    <location>
        <begin position="147"/>
        <end position="294"/>
    </location>
</feature>
<dbReference type="OrthoDB" id="9802811at2"/>
<dbReference type="Gene3D" id="3.90.650.10">
    <property type="entry name" value="PurM-like C-terminal domain"/>
    <property type="match status" value="1"/>
</dbReference>
<dbReference type="NCBIfam" id="TIGR01379">
    <property type="entry name" value="thiL"/>
    <property type="match status" value="1"/>
</dbReference>
<dbReference type="PANTHER" id="PTHR30270">
    <property type="entry name" value="THIAMINE-MONOPHOSPHATE KINASE"/>
    <property type="match status" value="1"/>
</dbReference>
<dbReference type="InterPro" id="IPR036676">
    <property type="entry name" value="PurM-like_C_sf"/>
</dbReference>
<feature type="binding site" evidence="2">
    <location>
        <position position="315"/>
    </location>
    <ligand>
        <name>substrate</name>
    </ligand>
</feature>
<proteinExistence type="inferred from homology"/>
<dbReference type="EC" id="2.7.4.16" evidence="2"/>
<keyword evidence="2" id="KW-0067">ATP-binding</keyword>
<dbReference type="GO" id="GO:0009229">
    <property type="term" value="P:thiamine diphosphate biosynthetic process"/>
    <property type="evidence" value="ECO:0007669"/>
    <property type="project" value="UniProtKB-UniRule"/>
</dbReference>
<dbReference type="UniPathway" id="UPA00060">
    <property type="reaction ID" value="UER00142"/>
</dbReference>
<dbReference type="GO" id="GO:0000287">
    <property type="term" value="F:magnesium ion binding"/>
    <property type="evidence" value="ECO:0007669"/>
    <property type="project" value="UniProtKB-UniRule"/>
</dbReference>
<evidence type="ECO:0000256" key="1">
    <source>
        <dbReference type="ARBA" id="ARBA00022977"/>
    </source>
</evidence>
<dbReference type="SUPFAM" id="SSF55326">
    <property type="entry name" value="PurM N-terminal domain-like"/>
    <property type="match status" value="1"/>
</dbReference>
<protein>
    <recommendedName>
        <fullName evidence="2">Thiamine-monophosphate kinase</fullName>
        <shortName evidence="2">TMP kinase</shortName>
        <shortName evidence="2">Thiamine-phosphate kinase</shortName>
        <ecNumber evidence="2">2.7.4.16</ecNumber>
    </recommendedName>
</protein>
<comment type="pathway">
    <text evidence="2">Cofactor biosynthesis; thiamine diphosphate biosynthesis; thiamine diphosphate from thiamine phosphate: step 1/1.</text>
</comment>
<name>A0A7X7LUD5_9RHOO</name>
<keyword evidence="2 5" id="KW-0418">Kinase</keyword>
<feature type="binding site" evidence="2">
    <location>
        <position position="42"/>
    </location>
    <ligand>
        <name>Mg(2+)</name>
        <dbReference type="ChEBI" id="CHEBI:18420"/>
        <label>1</label>
    </ligand>
</feature>
<keyword evidence="2 5" id="KW-0808">Transferase</keyword>
<dbReference type="GO" id="GO:0009030">
    <property type="term" value="F:thiamine-phosphate kinase activity"/>
    <property type="evidence" value="ECO:0007669"/>
    <property type="project" value="UniProtKB-UniRule"/>
</dbReference>
<feature type="binding site" evidence="2">
    <location>
        <position position="26"/>
    </location>
    <ligand>
        <name>Mg(2+)</name>
        <dbReference type="ChEBI" id="CHEBI:18420"/>
        <label>3</label>
    </ligand>
</feature>
<feature type="domain" description="PurM-like N-terminal" evidence="3">
    <location>
        <begin position="24"/>
        <end position="133"/>
    </location>
</feature>
<feature type="binding site" evidence="2">
    <location>
        <position position="71"/>
    </location>
    <ligand>
        <name>Mg(2+)</name>
        <dbReference type="ChEBI" id="CHEBI:18420"/>
        <label>3</label>
    </ligand>
</feature>
<feature type="binding site" evidence="2">
    <location>
        <position position="258"/>
    </location>
    <ligand>
        <name>substrate</name>
    </ligand>
</feature>
<evidence type="ECO:0000259" key="3">
    <source>
        <dbReference type="Pfam" id="PF00586"/>
    </source>
</evidence>
<dbReference type="PIRSF" id="PIRSF005303">
    <property type="entry name" value="Thiam_monoph_kin"/>
    <property type="match status" value="1"/>
</dbReference>
<dbReference type="RefSeq" id="WP_068809317.1">
    <property type="nucleotide sequence ID" value="NZ_MBFM01000005.1"/>
</dbReference>
<dbReference type="InterPro" id="IPR016188">
    <property type="entry name" value="PurM-like_N"/>
</dbReference>
<dbReference type="Pfam" id="PF02769">
    <property type="entry name" value="AIRS_C"/>
    <property type="match status" value="1"/>
</dbReference>
<dbReference type="InterPro" id="IPR010918">
    <property type="entry name" value="PurM-like_C_dom"/>
</dbReference>
<evidence type="ECO:0000259" key="4">
    <source>
        <dbReference type="Pfam" id="PF02769"/>
    </source>
</evidence>
<dbReference type="EMBL" id="JAAYYV010000111">
    <property type="protein sequence ID" value="NLF53599.1"/>
    <property type="molecule type" value="Genomic_DNA"/>
</dbReference>
<dbReference type="CDD" id="cd02194">
    <property type="entry name" value="ThiL"/>
    <property type="match status" value="1"/>
</dbReference>
<comment type="catalytic activity">
    <reaction evidence="2">
        <text>thiamine phosphate + ATP = thiamine diphosphate + ADP</text>
        <dbReference type="Rhea" id="RHEA:15913"/>
        <dbReference type="ChEBI" id="CHEBI:30616"/>
        <dbReference type="ChEBI" id="CHEBI:37575"/>
        <dbReference type="ChEBI" id="CHEBI:58937"/>
        <dbReference type="ChEBI" id="CHEBI:456216"/>
        <dbReference type="EC" id="2.7.4.16"/>
    </reaction>
</comment>
<dbReference type="PANTHER" id="PTHR30270:SF0">
    <property type="entry name" value="THIAMINE-MONOPHOSPHATE KINASE"/>
    <property type="match status" value="1"/>
</dbReference>
<dbReference type="InterPro" id="IPR006283">
    <property type="entry name" value="ThiL-like"/>
</dbReference>
<evidence type="ECO:0000313" key="5">
    <source>
        <dbReference type="EMBL" id="NLF53599.1"/>
    </source>
</evidence>
<feature type="binding site" evidence="2">
    <location>
        <position position="209"/>
    </location>
    <ligand>
        <name>ATP</name>
        <dbReference type="ChEBI" id="CHEBI:30616"/>
    </ligand>
</feature>
<feature type="binding site" evidence="2">
    <location>
        <position position="50"/>
    </location>
    <ligand>
        <name>substrate</name>
    </ligand>
</feature>
<comment type="similarity">
    <text evidence="2">Belongs to the thiamine-monophosphate kinase family.</text>
</comment>
<feature type="binding site" evidence="2">
    <location>
        <position position="210"/>
    </location>
    <ligand>
        <name>Mg(2+)</name>
        <dbReference type="ChEBI" id="CHEBI:18420"/>
        <label>5</label>
    </ligand>
</feature>
<dbReference type="GO" id="GO:0009228">
    <property type="term" value="P:thiamine biosynthetic process"/>
    <property type="evidence" value="ECO:0007669"/>
    <property type="project" value="UniProtKB-KW"/>
</dbReference>
<evidence type="ECO:0000256" key="2">
    <source>
        <dbReference type="HAMAP-Rule" id="MF_02128"/>
    </source>
</evidence>
<feature type="binding site" evidence="2">
    <location>
        <begin position="117"/>
        <end position="118"/>
    </location>
    <ligand>
        <name>ATP</name>
        <dbReference type="ChEBI" id="CHEBI:30616"/>
    </ligand>
</feature>
<dbReference type="Gene3D" id="3.30.1330.10">
    <property type="entry name" value="PurM-like, N-terminal domain"/>
    <property type="match status" value="1"/>
</dbReference>
<dbReference type="HAMAP" id="MF_02128">
    <property type="entry name" value="TMP_kinase"/>
    <property type="match status" value="1"/>
</dbReference>
<feature type="binding site" evidence="2">
    <location>
        <position position="41"/>
    </location>
    <ligand>
        <name>Mg(2+)</name>
        <dbReference type="ChEBI" id="CHEBI:18420"/>
        <label>4</label>
    </ligand>
</feature>
<evidence type="ECO:0000313" key="6">
    <source>
        <dbReference type="Proteomes" id="UP000536534"/>
    </source>
</evidence>
<sequence length="319" mass="33212">MTSEFTLIHRHFDRAARHSTLAVGDDAALMQPRAGMQLAVSTDMLVAGTHFFADADPRALGWKTLAVNVSDLAAMGAEPRWALLAISLPAADENWIAAFAGGLFECAGRYGVDLVGGDTTRGPLTMTVTIIGELPEGEAITRAGGRSGDDVWISGTPGLAALGLAALKGGASIAGEARERCLAALHRPQPRVALGIGLRGIASAMIDVSDGLLGDLGHILERSGAGARLELAALPLAALREAGADEALARRCLLAGGDDYELLFTAPPHVRDAVLALGQRLQLPLHRLGALDAERGALLLCEADGRCQPAARRGYDHFA</sequence>
<comment type="caution">
    <text evidence="2">Lacks conserved residue(s) required for the propagation of feature annotation.</text>
</comment>
<feature type="binding site" evidence="2">
    <location>
        <position position="207"/>
    </location>
    <ligand>
        <name>Mg(2+)</name>
        <dbReference type="ChEBI" id="CHEBI:18420"/>
        <label>3</label>
    </ligand>
</feature>
<feature type="binding site" evidence="2">
    <location>
        <position position="43"/>
    </location>
    <ligand>
        <name>Mg(2+)</name>
        <dbReference type="ChEBI" id="CHEBI:18420"/>
        <label>2</label>
    </ligand>
</feature>
<feature type="binding site" evidence="2">
    <location>
        <position position="118"/>
    </location>
    <ligand>
        <name>Mg(2+)</name>
        <dbReference type="ChEBI" id="CHEBI:18420"/>
        <label>1</label>
    </ligand>
</feature>
<comment type="caution">
    <text evidence="5">The sequence shown here is derived from an EMBL/GenBank/DDBJ whole genome shotgun (WGS) entry which is preliminary data.</text>
</comment>
<keyword evidence="2" id="KW-0479">Metal-binding</keyword>
<keyword evidence="1 2" id="KW-0784">Thiamine biosynthesis</keyword>
<reference evidence="5 6" key="1">
    <citation type="journal article" date="2020" name="Biotechnol. Biofuels">
        <title>New insights from the biogas microbiome by comprehensive genome-resolved metagenomics of nearly 1600 species originating from multiple anaerobic digesters.</title>
        <authorList>
            <person name="Campanaro S."/>
            <person name="Treu L."/>
            <person name="Rodriguez-R L.M."/>
            <person name="Kovalovszki A."/>
            <person name="Ziels R.M."/>
            <person name="Maus I."/>
            <person name="Zhu X."/>
            <person name="Kougias P.G."/>
            <person name="Basile A."/>
            <person name="Luo G."/>
            <person name="Schluter A."/>
            <person name="Konstantinidis K.T."/>
            <person name="Angelidaki I."/>
        </authorList>
    </citation>
    <scope>NUCLEOTIDE SEQUENCE [LARGE SCALE GENOMIC DNA]</scope>
    <source>
        <strain evidence="5">AS06rmzACSIP_256</strain>
    </source>
</reference>
<keyword evidence="2" id="KW-0547">Nucleotide-binding</keyword>
<organism evidence="5 6">
    <name type="scientific">Thauera phenolivorans</name>
    <dbReference type="NCBI Taxonomy" id="1792543"/>
    <lineage>
        <taxon>Bacteria</taxon>
        <taxon>Pseudomonadati</taxon>
        <taxon>Pseudomonadota</taxon>
        <taxon>Betaproteobacteria</taxon>
        <taxon>Rhodocyclales</taxon>
        <taxon>Zoogloeaceae</taxon>
        <taxon>Thauera</taxon>
    </lineage>
</organism>
<feature type="binding site" evidence="2">
    <location>
        <position position="26"/>
    </location>
    <ligand>
        <name>Mg(2+)</name>
        <dbReference type="ChEBI" id="CHEBI:18420"/>
        <label>4</label>
    </ligand>
</feature>